<dbReference type="STRING" id="639004.SAMN04488239_11061"/>
<dbReference type="InterPro" id="IPR056490">
    <property type="entry name" value="Rcc01698_C"/>
</dbReference>
<accession>A0A1G6XER3</accession>
<feature type="domain" description="Tip attachment protein J" evidence="2">
    <location>
        <begin position="799"/>
        <end position="964"/>
    </location>
</feature>
<dbReference type="EMBL" id="FMZV01000010">
    <property type="protein sequence ID" value="SDD76660.1"/>
    <property type="molecule type" value="Genomic_DNA"/>
</dbReference>
<dbReference type="Pfam" id="PF13550">
    <property type="entry name" value="Phage-tail_3"/>
    <property type="match status" value="1"/>
</dbReference>
<dbReference type="Proteomes" id="UP000199628">
    <property type="component" value="Unassembled WGS sequence"/>
</dbReference>
<dbReference type="SUPFAM" id="SSF51445">
    <property type="entry name" value="(Trans)glycosidases"/>
    <property type="match status" value="1"/>
</dbReference>
<evidence type="ECO:0000313" key="5">
    <source>
        <dbReference type="Proteomes" id="UP000199628"/>
    </source>
</evidence>
<dbReference type="RefSeq" id="WP_093033031.1">
    <property type="nucleotide sequence ID" value="NZ_FMZV01000010.1"/>
</dbReference>
<evidence type="ECO:0000313" key="4">
    <source>
        <dbReference type="EMBL" id="SDD76660.1"/>
    </source>
</evidence>
<organism evidence="4 5">
    <name type="scientific">Ruegeria marina</name>
    <dbReference type="NCBI Taxonomy" id="639004"/>
    <lineage>
        <taxon>Bacteria</taxon>
        <taxon>Pseudomonadati</taxon>
        <taxon>Pseudomonadota</taxon>
        <taxon>Alphaproteobacteria</taxon>
        <taxon>Rhodobacterales</taxon>
        <taxon>Roseobacteraceae</taxon>
        <taxon>Ruegeria</taxon>
    </lineage>
</organism>
<dbReference type="InterPro" id="IPR025195">
    <property type="entry name" value="GTA_TIM_dom"/>
</dbReference>
<evidence type="ECO:0000259" key="3">
    <source>
        <dbReference type="Pfam" id="PF23666"/>
    </source>
</evidence>
<sequence length="1318" mass="142957">MATILLSTAGAAIGGSVGGTVAGLSSVVLGRAVGATLGRVIDQRLLGTGAAAVETGKVDRFRLTTSGEGNPIAQVHGRMRVGGQVIWASDFVETTSVSGGGKGGRSQPRTTTYSYSVSLAVALCEGEIAGVRRIWADGEEIAPAELDMRVYRGTEDQLPDPLLEAVEGAGMVPAYRGTTYVVFDDLALDRFGNRVPQFSFEVVRLEQPGSEDHEESLAQLVRGVAVIPGTGEYALATSQVNYSNGPGSFWAANVNTPSGQTDFLTSMEALRDELPGVGAASLVVSWFGGDLRCGECRIVPKVERKEIDGVNMPWLVSGLTRATATEIARDSDRPIYGGTPADASVVEAIRHMKGQGQRVMFYPFILMDQLAGNTLPDPWTGAEGQPRLPWRGRITVSMAPGQPGSPDQSAAAEAEVAAFFGAVSAADFTVGDGVVTYSGPAEDWGMRRFILHYAALCAAAGGVDAFCIGSEMRGLTQIRGAAGFPAVAALRALAAEVRSVLGPETKIGYAADWSEYFGYQPQDGSGDRYFHLDPLWADDNIDFVGIDNYMPLSDWRDAPGHADAAAGAAAIYEQAYLRGNVEGGEGYDWFYHSAEAEAAQIRTSITDESHGEPWVWRYKDIRNWWLNSHHERIGGVRQTVPTDWVPQSKPVWFTELGCAAVDKGTNQPNVFLDPKSSESSLPKHSNGARDDLIQVQYLRAVLGYWEDPVVNPVSEEYGGPMIDLDNAYVWAWDARPFPAFPNNRDLWPDGANHARGHWLNGRSGNRTLAAVVREICGRAGLTEIDISRLWGIVRGYVVDQVSDARAALQPLMLRYGFDAIERDGTLVFRLRDGLEPVVLDPEVLAVHDEIDGDRFYRRDGEVEMTGRVRLRFVQADANHDVVSEEAVLPDAATHAVSSSEMPLALTRAEGRQTVERWLAEARVARETVRFALPPSRMALGAGDIVSLPAADGETGSLFRLDRVEQAELQLVEAVRIEPNVYLPSDMAEDQPVAQEFVPPVPVLPVFLDLPVLPVFLDLPLLTGDEVQHAPHIAVSAQPWPGTVALYSSDVDEGYVLDEILASRAVIGLTETPLERAAAGRWDRGPGVQVKLVAGALETRPEEAILNGKNLAAIGDGTSGNWELFQFRDAELIAPDTYLLRHRLRGQLGTDGVMPQIWPAGSLFVLIDPRVVQVELNSAHRRIARHYRIGPARRGYDDPSYKHLVEAFEGIGLRPYAPAHLRVTDASGDLSASWIRRTRIDGDDWALSEVPIGEESESYLVRVSKNGIILREQVVTLPEWTYSAAQQSADGALRPFEISVSQVSARFGPGLFRSATVAA</sequence>
<evidence type="ECO:0000259" key="1">
    <source>
        <dbReference type="Pfam" id="PF13547"/>
    </source>
</evidence>
<name>A0A1G6XER3_9RHOB</name>
<reference evidence="5" key="1">
    <citation type="submission" date="2016-10" db="EMBL/GenBank/DDBJ databases">
        <authorList>
            <person name="Varghese N."/>
            <person name="Submissions S."/>
        </authorList>
    </citation>
    <scope>NUCLEOTIDE SEQUENCE [LARGE SCALE GENOMIC DNA]</scope>
    <source>
        <strain evidence="5">CGMCC 1.9108</strain>
    </source>
</reference>
<proteinExistence type="predicted"/>
<dbReference type="InterPro" id="IPR032876">
    <property type="entry name" value="J_dom"/>
</dbReference>
<dbReference type="Pfam" id="PF23666">
    <property type="entry name" value="Rcc01698_C"/>
    <property type="match status" value="1"/>
</dbReference>
<protein>
    <submittedName>
        <fullName evidence="4">Putative phage tail protein</fullName>
    </submittedName>
</protein>
<dbReference type="InterPro" id="IPR017853">
    <property type="entry name" value="GH"/>
</dbReference>
<dbReference type="Gene3D" id="3.20.20.80">
    <property type="entry name" value="Glycosidases"/>
    <property type="match status" value="1"/>
</dbReference>
<feature type="domain" description="GTA TIM-barrel-like" evidence="1">
    <location>
        <begin position="444"/>
        <end position="741"/>
    </location>
</feature>
<dbReference type="Pfam" id="PF13547">
    <property type="entry name" value="GTA_TIM"/>
    <property type="match status" value="1"/>
</dbReference>
<feature type="domain" description="Rcc01698-like C-terminal" evidence="3">
    <location>
        <begin position="1064"/>
        <end position="1164"/>
    </location>
</feature>
<evidence type="ECO:0000259" key="2">
    <source>
        <dbReference type="Pfam" id="PF13550"/>
    </source>
</evidence>
<dbReference type="CDD" id="cd19607">
    <property type="entry name" value="GTA_TIM-barrel-like"/>
    <property type="match status" value="1"/>
</dbReference>
<dbReference type="OrthoDB" id="8445115at2"/>
<keyword evidence="5" id="KW-1185">Reference proteome</keyword>
<gene>
    <name evidence="4" type="ORF">SAMN04488239_11061</name>
</gene>